<protein>
    <recommendedName>
        <fullName evidence="5">SET domain-containing protein</fullName>
    </recommendedName>
</protein>
<dbReference type="AlphaFoldDB" id="A0A5N5WLP1"/>
<gene>
    <name evidence="6" type="ORF">BDV29DRAFT_51709</name>
</gene>
<dbReference type="PROSITE" id="PS50280">
    <property type="entry name" value="SET"/>
    <property type="match status" value="1"/>
</dbReference>
<reference evidence="6 7" key="1">
    <citation type="submission" date="2019-04" db="EMBL/GenBank/DDBJ databases">
        <title>Friends and foes A comparative genomics study of 23 Aspergillus species from section Flavi.</title>
        <authorList>
            <consortium name="DOE Joint Genome Institute"/>
            <person name="Kjaerbolling I."/>
            <person name="Vesth T."/>
            <person name="Frisvad J.C."/>
            <person name="Nybo J.L."/>
            <person name="Theobald S."/>
            <person name="Kildgaard S."/>
            <person name="Isbrandt T."/>
            <person name="Kuo A."/>
            <person name="Sato A."/>
            <person name="Lyhne E.K."/>
            <person name="Kogle M.E."/>
            <person name="Wiebenga A."/>
            <person name="Kun R.S."/>
            <person name="Lubbers R.J."/>
            <person name="Makela M.R."/>
            <person name="Barry K."/>
            <person name="Chovatia M."/>
            <person name="Clum A."/>
            <person name="Daum C."/>
            <person name="Haridas S."/>
            <person name="He G."/>
            <person name="LaButti K."/>
            <person name="Lipzen A."/>
            <person name="Mondo S."/>
            <person name="Riley R."/>
            <person name="Salamov A."/>
            <person name="Simmons B.A."/>
            <person name="Magnuson J.K."/>
            <person name="Henrissat B."/>
            <person name="Mortensen U.H."/>
            <person name="Larsen T.O."/>
            <person name="Devries R.P."/>
            <person name="Grigoriev I.V."/>
            <person name="Machida M."/>
            <person name="Baker S.E."/>
            <person name="Andersen M.R."/>
        </authorList>
    </citation>
    <scope>NUCLEOTIDE SEQUENCE [LARGE SCALE GENOMIC DNA]</scope>
    <source>
        <strain evidence="6 7">CBS 151.66</strain>
    </source>
</reference>
<sequence length="487" mass="53967">MSSTIHFPDSTNFQAQSEEFISWLSGKPGVKINPKIRLADLRSRAAGRGVVAQADLPEGEELFTIPREHVLSTQNSKLKDLLSEDLQEFGPWLSLMLVMIYEYLLGDQSAWASYFKVLPRKFDSLMFWSPLEIEELQGSAIVDKIGKQGAEESILEMIAPVVRGNPSLFPPVDGLASYDGDAGTQALLNLAHMMGSLIMAYAFDIEKPEDEDNESDDESGYMTDDDEEQLSKGMVPLADLLNADADRNNARLFQEEIGLIMKAIKPINAGDEIFNDYGDIPRADLLRRYGYVTENYAPYDVVELSLELVCQAAGLENADIENQPALQFLEDLELLDDGYVVPRPLDDELEDALPEELFLLVKTLSMSPDQLKQQISKSKPPKPSCGHTEATILLKAIQMKQDQYATTLAQDKDLLAQLGQSEASAPLGDFARRQKMAIQVRLGEKEVLQTLAGLLENHVAHSGGTTTSKRTAHSESDASRRTKAQRT</sequence>
<evidence type="ECO:0000313" key="7">
    <source>
        <dbReference type="Proteomes" id="UP000326565"/>
    </source>
</evidence>
<dbReference type="Pfam" id="PF09273">
    <property type="entry name" value="Rubis-subs-bind"/>
    <property type="match status" value="1"/>
</dbReference>
<evidence type="ECO:0000256" key="1">
    <source>
        <dbReference type="ARBA" id="ARBA00022603"/>
    </source>
</evidence>
<evidence type="ECO:0000256" key="2">
    <source>
        <dbReference type="ARBA" id="ARBA00022679"/>
    </source>
</evidence>
<dbReference type="Pfam" id="PF00856">
    <property type="entry name" value="SET"/>
    <property type="match status" value="1"/>
</dbReference>
<dbReference type="Gene3D" id="3.90.1420.10">
    <property type="entry name" value="Rubisco LSMT, substrate-binding domain"/>
    <property type="match status" value="1"/>
</dbReference>
<feature type="domain" description="SET" evidence="5">
    <location>
        <begin position="34"/>
        <end position="278"/>
    </location>
</feature>
<dbReference type="FunFam" id="3.90.1410.10:FF:000007">
    <property type="entry name" value="Ribosomal lysine N-methyltransferase 4"/>
    <property type="match status" value="1"/>
</dbReference>
<dbReference type="GO" id="GO:0032259">
    <property type="term" value="P:methylation"/>
    <property type="evidence" value="ECO:0007669"/>
    <property type="project" value="UniProtKB-KW"/>
</dbReference>
<keyword evidence="7" id="KW-1185">Reference proteome</keyword>
<dbReference type="InterPro" id="IPR015353">
    <property type="entry name" value="Rubisco_LSMT_subst-bd"/>
</dbReference>
<evidence type="ECO:0000259" key="5">
    <source>
        <dbReference type="PROSITE" id="PS50280"/>
    </source>
</evidence>
<dbReference type="Gene3D" id="3.90.1410.10">
    <property type="entry name" value="set domain protein methyltransferase, domain 1"/>
    <property type="match status" value="1"/>
</dbReference>
<dbReference type="Proteomes" id="UP000326565">
    <property type="component" value="Unassembled WGS sequence"/>
</dbReference>
<evidence type="ECO:0000313" key="6">
    <source>
        <dbReference type="EMBL" id="KAB8069373.1"/>
    </source>
</evidence>
<dbReference type="EMBL" id="ML732344">
    <property type="protein sequence ID" value="KAB8069373.1"/>
    <property type="molecule type" value="Genomic_DNA"/>
</dbReference>
<dbReference type="GO" id="GO:0005634">
    <property type="term" value="C:nucleus"/>
    <property type="evidence" value="ECO:0007669"/>
    <property type="project" value="UniProtKB-SubCell"/>
</dbReference>
<evidence type="ECO:0000256" key="4">
    <source>
        <dbReference type="SAM" id="MobiDB-lite"/>
    </source>
</evidence>
<dbReference type="SUPFAM" id="SSF82199">
    <property type="entry name" value="SET domain"/>
    <property type="match status" value="1"/>
</dbReference>
<dbReference type="PANTHER" id="PTHR13271:SF34">
    <property type="entry name" value="N-LYSINE METHYLTRANSFERASE SETD6"/>
    <property type="match status" value="1"/>
</dbReference>
<feature type="region of interest" description="Disordered" evidence="4">
    <location>
        <begin position="459"/>
        <end position="487"/>
    </location>
</feature>
<dbReference type="PANTHER" id="PTHR13271">
    <property type="entry name" value="UNCHARACTERIZED PUTATIVE METHYLTRANSFERASE"/>
    <property type="match status" value="1"/>
</dbReference>
<keyword evidence="2" id="KW-0808">Transferase</keyword>
<organism evidence="6 7">
    <name type="scientific">Aspergillus leporis</name>
    <dbReference type="NCBI Taxonomy" id="41062"/>
    <lineage>
        <taxon>Eukaryota</taxon>
        <taxon>Fungi</taxon>
        <taxon>Dikarya</taxon>
        <taxon>Ascomycota</taxon>
        <taxon>Pezizomycotina</taxon>
        <taxon>Eurotiomycetes</taxon>
        <taxon>Eurotiomycetidae</taxon>
        <taxon>Eurotiales</taxon>
        <taxon>Aspergillaceae</taxon>
        <taxon>Aspergillus</taxon>
        <taxon>Aspergillus subgen. Circumdati</taxon>
    </lineage>
</organism>
<name>A0A5N5WLP1_9EURO</name>
<dbReference type="InterPro" id="IPR036464">
    <property type="entry name" value="Rubisco_LSMT_subst-bd_sf"/>
</dbReference>
<accession>A0A5N5WLP1</accession>
<dbReference type="InterPro" id="IPR050600">
    <property type="entry name" value="SETD3_SETD6_MTase"/>
</dbReference>
<keyword evidence="3" id="KW-0949">S-adenosyl-L-methionine</keyword>
<keyword evidence="1" id="KW-0489">Methyltransferase</keyword>
<dbReference type="OrthoDB" id="341421at2759"/>
<evidence type="ECO:0000256" key="3">
    <source>
        <dbReference type="ARBA" id="ARBA00022691"/>
    </source>
</evidence>
<dbReference type="GO" id="GO:0016279">
    <property type="term" value="F:protein-lysine N-methyltransferase activity"/>
    <property type="evidence" value="ECO:0007669"/>
    <property type="project" value="UniProtKB-UniRule"/>
</dbReference>
<dbReference type="InterPro" id="IPR001214">
    <property type="entry name" value="SET_dom"/>
</dbReference>
<dbReference type="InterPro" id="IPR046341">
    <property type="entry name" value="SET_dom_sf"/>
</dbReference>
<proteinExistence type="predicted"/>
<dbReference type="SUPFAM" id="SSF81822">
    <property type="entry name" value="RuBisCo LSMT C-terminal, substrate-binding domain"/>
    <property type="match status" value="1"/>
</dbReference>